<comment type="caution">
    <text evidence="1">The sequence shown here is derived from an EMBL/GenBank/DDBJ whole genome shotgun (WGS) entry which is preliminary data.</text>
</comment>
<evidence type="ECO:0000313" key="2">
    <source>
        <dbReference type="Proteomes" id="UP001369815"/>
    </source>
</evidence>
<gene>
    <name evidence="1" type="ORF">Daesc_003857</name>
</gene>
<dbReference type="Proteomes" id="UP001369815">
    <property type="component" value="Unassembled WGS sequence"/>
</dbReference>
<reference evidence="1 2" key="1">
    <citation type="journal article" date="2024" name="Front Chem Biol">
        <title>Unveiling the potential of Daldinia eschscholtzii MFLUCC 19-0629 through bioactivity and bioinformatics studies for enhanced sustainable agriculture production.</title>
        <authorList>
            <person name="Brooks S."/>
            <person name="Weaver J.A."/>
            <person name="Klomchit A."/>
            <person name="Alharthi S.A."/>
            <person name="Onlamun T."/>
            <person name="Nurani R."/>
            <person name="Vong T.K."/>
            <person name="Alberti F."/>
            <person name="Greco C."/>
        </authorList>
    </citation>
    <scope>NUCLEOTIDE SEQUENCE [LARGE SCALE GENOMIC DNA]</scope>
    <source>
        <strain evidence="1">MFLUCC 19-0629</strain>
    </source>
</reference>
<organism evidence="1 2">
    <name type="scientific">Daldinia eschscholtzii</name>
    <dbReference type="NCBI Taxonomy" id="292717"/>
    <lineage>
        <taxon>Eukaryota</taxon>
        <taxon>Fungi</taxon>
        <taxon>Dikarya</taxon>
        <taxon>Ascomycota</taxon>
        <taxon>Pezizomycotina</taxon>
        <taxon>Sordariomycetes</taxon>
        <taxon>Xylariomycetidae</taxon>
        <taxon>Xylariales</taxon>
        <taxon>Hypoxylaceae</taxon>
        <taxon>Daldinia</taxon>
    </lineage>
</organism>
<evidence type="ECO:0000313" key="1">
    <source>
        <dbReference type="EMBL" id="KAK6953895.1"/>
    </source>
</evidence>
<keyword evidence="2" id="KW-1185">Reference proteome</keyword>
<protein>
    <submittedName>
        <fullName evidence="1">Uncharacterized protein</fullName>
    </submittedName>
</protein>
<dbReference type="AlphaFoldDB" id="A0AAX6MMM4"/>
<dbReference type="EMBL" id="JBANMG010000004">
    <property type="protein sequence ID" value="KAK6953895.1"/>
    <property type="molecule type" value="Genomic_DNA"/>
</dbReference>
<sequence>MGQFNPLWSLLLAREHGSIVKRFRDAVIGCGSYYHVENLNPEYKMDLKGFTESNKMKGVYYENMTERSRDLRLEEIPIQKSALSVIADKTKKPLIEGDDKLETFEFSNDEDDEVFQWDFPNFQFVKEVVPRITQASLVTDDDSLDFLIFTATPVVKIKLLKGSTVEQRKADILGFLPIPLLVGPTVETGTARPERKENLSE</sequence>
<accession>A0AAX6MMM4</accession>
<name>A0AAX6MMM4_9PEZI</name>
<proteinExistence type="predicted"/>